<gene>
    <name evidence="3" type="ORF">FF36_00862</name>
</gene>
<dbReference type="Proteomes" id="UP000032545">
    <property type="component" value="Unassembled WGS sequence"/>
</dbReference>
<dbReference type="AlphaFoldDB" id="A0A0D8BL75"/>
<dbReference type="OrthoDB" id="9806213at2"/>
<organism evidence="3 4">
    <name type="scientific">Frankia torreyi</name>
    <dbReference type="NCBI Taxonomy" id="1856"/>
    <lineage>
        <taxon>Bacteria</taxon>
        <taxon>Bacillati</taxon>
        <taxon>Actinomycetota</taxon>
        <taxon>Actinomycetes</taxon>
        <taxon>Frankiales</taxon>
        <taxon>Frankiaceae</taxon>
        <taxon>Frankia</taxon>
    </lineage>
</organism>
<dbReference type="RefSeq" id="WP_082121661.1">
    <property type="nucleotide sequence ID" value="NZ_JYFN01000004.1"/>
</dbReference>
<dbReference type="InterPro" id="IPR018891">
    <property type="entry name" value="AIPR_C"/>
</dbReference>
<sequence>MTLDRQQLSTPFSLSAPNGAARLTIDGASVVNGAQTVVAISEAVKKNPAAAAARVGVRVIVVREEATGLATTITQTTNTQNDVELRDFVVLDPVQTDIRDDFALTLDKTYVIKRGEIDPPPEGGCSVVHASIALACAYPDVELAVRAKKDTALLWERDPKGAYTLLFGGRRPSALRIWRCVQTLRAVQQSLLDSRDDRRGRAQAVAEHGDLLIAHIVFAKITLDGVDDPDVDWSARLADVPELVRQTIGWLVLHIDVHFSQTAFIGSTLTSTERCKTLVELVLRNIASPQPEPTLPDAYSPPKAERRSRRPNSVGVLVDANRIGNGARLVFSTASKAEERAIGSWLAANPRRAEATWTPSRSRPLVWAADGHQYAPSGLVMEMWRQAGWKRSPVSVQGPARWSLPGEGSLAELAEAVLRANEPD</sequence>
<reference evidence="3 4" key="2">
    <citation type="journal article" date="2016" name="Genome Announc.">
        <title>Permanent Draft Genome Sequences for Two Variants of Frankia sp. Strain CpI1, the First Frankia Strain Isolated from Root Nodules of Comptonia peregrina.</title>
        <authorList>
            <person name="Oshone R."/>
            <person name="Hurst S.G.IV."/>
            <person name="Abebe-Akele F."/>
            <person name="Simpson S."/>
            <person name="Morris K."/>
            <person name="Thomas W.K."/>
            <person name="Tisa L.S."/>
        </authorList>
    </citation>
    <scope>NUCLEOTIDE SEQUENCE [LARGE SCALE GENOMIC DNA]</scope>
    <source>
        <strain evidence="4">CpI1-S</strain>
    </source>
</reference>
<evidence type="ECO:0000313" key="4">
    <source>
        <dbReference type="Proteomes" id="UP000032545"/>
    </source>
</evidence>
<name>A0A0D8BL75_9ACTN</name>
<dbReference type="EMBL" id="JYFN01000004">
    <property type="protein sequence ID" value="KJE24855.1"/>
    <property type="molecule type" value="Genomic_DNA"/>
</dbReference>
<dbReference type="PATRIC" id="fig|1502723.3.peg.3436"/>
<feature type="region of interest" description="Disordered" evidence="1">
    <location>
        <begin position="291"/>
        <end position="311"/>
    </location>
</feature>
<evidence type="ECO:0000313" key="3">
    <source>
        <dbReference type="EMBL" id="KJE24855.1"/>
    </source>
</evidence>
<keyword evidence="4" id="KW-1185">Reference proteome</keyword>
<evidence type="ECO:0000256" key="1">
    <source>
        <dbReference type="SAM" id="MobiDB-lite"/>
    </source>
</evidence>
<protein>
    <submittedName>
        <fullName evidence="3">AIPR protein</fullName>
    </submittedName>
</protein>
<reference evidence="4" key="1">
    <citation type="submission" date="2015-02" db="EMBL/GenBank/DDBJ databases">
        <title>Draft Genome of Frankia sp. CpI1-S.</title>
        <authorList>
            <person name="Oshone R.T."/>
            <person name="Ngom M."/>
            <person name="Ghodhbane-Gtari F."/>
            <person name="Gtari M."/>
            <person name="Morris K."/>
            <person name="Thomas K."/>
            <person name="Sen A."/>
            <person name="Tisa L.S."/>
        </authorList>
    </citation>
    <scope>NUCLEOTIDE SEQUENCE [LARGE SCALE GENOMIC DNA]</scope>
    <source>
        <strain evidence="4">CpI1-S</strain>
    </source>
</reference>
<comment type="caution">
    <text evidence="3">The sequence shown here is derived from an EMBL/GenBank/DDBJ whole genome shotgun (WGS) entry which is preliminary data.</text>
</comment>
<proteinExistence type="predicted"/>
<accession>A0A0D8BL75</accession>
<dbReference type="Pfam" id="PF10592">
    <property type="entry name" value="AIPR"/>
    <property type="match status" value="1"/>
</dbReference>
<feature type="domain" description="Abortive phage infection protein C-terminal" evidence="2">
    <location>
        <begin position="23"/>
        <end position="103"/>
    </location>
</feature>
<evidence type="ECO:0000259" key="2">
    <source>
        <dbReference type="Pfam" id="PF10592"/>
    </source>
</evidence>